<dbReference type="CDD" id="cd09272">
    <property type="entry name" value="RNase_HI_RT_Ty1"/>
    <property type="match status" value="1"/>
</dbReference>
<reference evidence="1" key="1">
    <citation type="submission" date="2023-12" db="EMBL/GenBank/DDBJ databases">
        <title>Genome assembly of Anisodus tanguticus.</title>
        <authorList>
            <person name="Wang Y.-J."/>
        </authorList>
    </citation>
    <scope>NUCLEOTIDE SEQUENCE</scope>
    <source>
        <strain evidence="1">KB-2021</strain>
        <tissue evidence="1">Leaf</tissue>
    </source>
</reference>
<gene>
    <name evidence="1" type="ORF">RND71_009384</name>
</gene>
<sequence length="239" mass="27436">MTSCKPSHTPVYTNFKLGTDSGPPYSDPNHYRSLAEALLYLTFTRPDIYYAVQQICLYIHNLTEAHMHALKRILRYVQGTLHFGLHLYMSSLTGVIAYSDTVWGGCLDTRCSTFGYCVFLEDNLLSWSSKRQPTLSRSSAEAKYRGVANAVFESCWIHNLLLELHCLIQKATLVYCDNISAIYLSGNPVQHQRTKHIENIHFVREKVARGQVRVLHVSSRYQIDYIFTKGLSRILFDDF</sequence>
<accession>A0AAE1VR30</accession>
<dbReference type="InterPro" id="IPR043502">
    <property type="entry name" value="DNA/RNA_pol_sf"/>
</dbReference>
<keyword evidence="2" id="KW-1185">Reference proteome</keyword>
<dbReference type="AlphaFoldDB" id="A0AAE1VR30"/>
<evidence type="ECO:0008006" key="3">
    <source>
        <dbReference type="Google" id="ProtNLM"/>
    </source>
</evidence>
<evidence type="ECO:0000313" key="2">
    <source>
        <dbReference type="Proteomes" id="UP001291623"/>
    </source>
</evidence>
<dbReference type="PANTHER" id="PTHR11439:SF524">
    <property type="entry name" value="RNA-DIRECTED DNA POLYMERASE, PROTEIN KINASE RLK-PELLE-DLSV FAMILY"/>
    <property type="match status" value="1"/>
</dbReference>
<name>A0AAE1VR30_9SOLA</name>
<dbReference type="PANTHER" id="PTHR11439">
    <property type="entry name" value="GAG-POL-RELATED RETROTRANSPOSON"/>
    <property type="match status" value="1"/>
</dbReference>
<dbReference type="Proteomes" id="UP001291623">
    <property type="component" value="Unassembled WGS sequence"/>
</dbReference>
<protein>
    <recommendedName>
        <fullName evidence="3">Mitochondrial protein</fullName>
    </recommendedName>
</protein>
<proteinExistence type="predicted"/>
<evidence type="ECO:0000313" key="1">
    <source>
        <dbReference type="EMBL" id="KAK4369909.1"/>
    </source>
</evidence>
<dbReference type="SUPFAM" id="SSF56672">
    <property type="entry name" value="DNA/RNA polymerases"/>
    <property type="match status" value="1"/>
</dbReference>
<dbReference type="EMBL" id="JAVYJV010000005">
    <property type="protein sequence ID" value="KAK4369909.1"/>
    <property type="molecule type" value="Genomic_DNA"/>
</dbReference>
<comment type="caution">
    <text evidence="1">The sequence shown here is derived from an EMBL/GenBank/DDBJ whole genome shotgun (WGS) entry which is preliminary data.</text>
</comment>
<organism evidence="1 2">
    <name type="scientific">Anisodus tanguticus</name>
    <dbReference type="NCBI Taxonomy" id="243964"/>
    <lineage>
        <taxon>Eukaryota</taxon>
        <taxon>Viridiplantae</taxon>
        <taxon>Streptophyta</taxon>
        <taxon>Embryophyta</taxon>
        <taxon>Tracheophyta</taxon>
        <taxon>Spermatophyta</taxon>
        <taxon>Magnoliopsida</taxon>
        <taxon>eudicotyledons</taxon>
        <taxon>Gunneridae</taxon>
        <taxon>Pentapetalae</taxon>
        <taxon>asterids</taxon>
        <taxon>lamiids</taxon>
        <taxon>Solanales</taxon>
        <taxon>Solanaceae</taxon>
        <taxon>Solanoideae</taxon>
        <taxon>Hyoscyameae</taxon>
        <taxon>Anisodus</taxon>
    </lineage>
</organism>